<dbReference type="EC" id="5.4.2.2" evidence="6"/>
<reference evidence="21" key="1">
    <citation type="journal article" date="2019" name="Int. J. Syst. Evol. Microbiol.">
        <title>The Global Catalogue of Microorganisms (GCM) 10K type strain sequencing project: providing services to taxonomists for standard genome sequencing and annotation.</title>
        <authorList>
            <consortium name="The Broad Institute Genomics Platform"/>
            <consortium name="The Broad Institute Genome Sequencing Center for Infectious Disease"/>
            <person name="Wu L."/>
            <person name="Ma J."/>
        </authorList>
    </citation>
    <scope>NUCLEOTIDE SEQUENCE [LARGE SCALE GENOMIC DNA]</scope>
    <source>
        <strain evidence="21">CCUG 56607</strain>
    </source>
</reference>
<evidence type="ECO:0000256" key="5">
    <source>
        <dbReference type="ARBA" id="ARBA00010231"/>
    </source>
</evidence>
<comment type="catalytic activity">
    <reaction evidence="1">
        <text>alpha-D-glucose 1-phosphate = alpha-D-glucose 6-phosphate</text>
        <dbReference type="Rhea" id="RHEA:23536"/>
        <dbReference type="ChEBI" id="CHEBI:58225"/>
        <dbReference type="ChEBI" id="CHEBI:58601"/>
        <dbReference type="EC" id="5.4.2.2"/>
    </reaction>
</comment>
<evidence type="ECO:0000259" key="19">
    <source>
        <dbReference type="Pfam" id="PF02880"/>
    </source>
</evidence>
<comment type="similarity">
    <text evidence="5 15">Belongs to the phosphohexose mutase family.</text>
</comment>
<organism evidence="20 21">
    <name type="scientific">Thalassobacillus hwangdonensis</name>
    <dbReference type="NCBI Taxonomy" id="546108"/>
    <lineage>
        <taxon>Bacteria</taxon>
        <taxon>Bacillati</taxon>
        <taxon>Bacillota</taxon>
        <taxon>Bacilli</taxon>
        <taxon>Bacillales</taxon>
        <taxon>Bacillaceae</taxon>
        <taxon>Thalassobacillus</taxon>
    </lineage>
</organism>
<evidence type="ECO:0000256" key="3">
    <source>
        <dbReference type="ARBA" id="ARBA00005164"/>
    </source>
</evidence>
<comment type="pathway">
    <text evidence="3">Glycolipid metabolism; diglucosyl-diacylglycerol biosynthesis.</text>
</comment>
<evidence type="ECO:0000313" key="20">
    <source>
        <dbReference type="EMBL" id="MFD1020287.1"/>
    </source>
</evidence>
<dbReference type="Pfam" id="PF02880">
    <property type="entry name" value="PGM_PMM_III"/>
    <property type="match status" value="1"/>
</dbReference>
<dbReference type="InterPro" id="IPR005846">
    <property type="entry name" value="A-D-PHexomutase_a/b/a-III"/>
</dbReference>
<evidence type="ECO:0000256" key="9">
    <source>
        <dbReference type="ARBA" id="ARBA00022723"/>
    </source>
</evidence>
<keyword evidence="7" id="KW-0119">Carbohydrate metabolism</keyword>
<dbReference type="SUPFAM" id="SSF53738">
    <property type="entry name" value="Phosphoglucomutase, first 3 domains"/>
    <property type="match status" value="3"/>
</dbReference>
<dbReference type="GO" id="GO:0016853">
    <property type="term" value="F:isomerase activity"/>
    <property type="evidence" value="ECO:0007669"/>
    <property type="project" value="UniProtKB-KW"/>
</dbReference>
<evidence type="ECO:0000256" key="10">
    <source>
        <dbReference type="ARBA" id="ARBA00022842"/>
    </source>
</evidence>
<dbReference type="InterPro" id="IPR036900">
    <property type="entry name" value="A-D-PHexomutase_C_sf"/>
</dbReference>
<dbReference type="PRINTS" id="PR00509">
    <property type="entry name" value="PGMPMM"/>
</dbReference>
<dbReference type="InterPro" id="IPR005843">
    <property type="entry name" value="A-D-PHexomutase_C"/>
</dbReference>
<evidence type="ECO:0000256" key="15">
    <source>
        <dbReference type="RuleBase" id="RU004326"/>
    </source>
</evidence>
<dbReference type="InterPro" id="IPR016055">
    <property type="entry name" value="A-D-PHexomutase_a/b/a-I/II/III"/>
</dbReference>
<evidence type="ECO:0000256" key="4">
    <source>
        <dbReference type="ARBA" id="ARBA00005189"/>
    </source>
</evidence>
<evidence type="ECO:0000256" key="13">
    <source>
        <dbReference type="ARBA" id="ARBA00041398"/>
    </source>
</evidence>
<evidence type="ECO:0000256" key="11">
    <source>
        <dbReference type="ARBA" id="ARBA00023235"/>
    </source>
</evidence>
<keyword evidence="8" id="KW-0597">Phosphoprotein</keyword>
<dbReference type="InterPro" id="IPR005844">
    <property type="entry name" value="A-D-PHexomutase_a/b/a-I"/>
</dbReference>
<evidence type="ECO:0000256" key="6">
    <source>
        <dbReference type="ARBA" id="ARBA00012728"/>
    </source>
</evidence>
<evidence type="ECO:0000256" key="14">
    <source>
        <dbReference type="ARBA" id="ARBA00041467"/>
    </source>
</evidence>
<dbReference type="PROSITE" id="PS00710">
    <property type="entry name" value="PGM_PMM"/>
    <property type="match status" value="1"/>
</dbReference>
<keyword evidence="7" id="KW-0313">Glucose metabolism</keyword>
<dbReference type="PANTHER" id="PTHR45745:SF1">
    <property type="entry name" value="PHOSPHOGLUCOMUTASE 2B-RELATED"/>
    <property type="match status" value="1"/>
</dbReference>
<evidence type="ECO:0000256" key="7">
    <source>
        <dbReference type="ARBA" id="ARBA00022526"/>
    </source>
</evidence>
<evidence type="ECO:0000259" key="16">
    <source>
        <dbReference type="Pfam" id="PF00408"/>
    </source>
</evidence>
<sequence>MDWKTNHLRWKNAASLDAELTTQLQQLQEDETSLEDAFYKNLEFGTGGMRGKLGPGTNRMNLYTIRRAVEGLAKYIENRGQEWKEKGIAIAYDSRHMSKEFAVEAARVLGAHGIKTYVFTSLRPTPELSFAVRYLHTAGGIVITASHNPPEYNGFKVYNEDGGQLPLEQAAEVIDYVNQVENELTVDVADQVELEEQGLLEWIDKKVDDAYLKELRSVSFNPHMNHDMADELQVVFTPLHGTAKFLVEEGLKQMGLKHVHTVEEQAQPDPEFPSVESPNPEEHQAFELAIKKGKQVGADILIGTDPDADRLGVAVPDADDDYTVLSGNQLGALMLDYILSQHSDLPDNGLLIKTIVTSEFGRKVADYYDVATLDTLTGFKFIGEKIREFERTGEYEFLFGYEESYGFLVKEFARDKDAVQAAILAAELALFWKSKGKTLLEALDELYQRYGYYVEDLQSIKLDGKEGTEKIQSIMEAFRGMEIDQVGSLKVVAVEDYASSKRHHVAEGKESEITLPKSNVLKFILEEDCWFCLRPSGTEPKIKFYYGVKSDSFNESLDRLEQLKTYVNEKLHALV</sequence>
<dbReference type="InterPro" id="IPR005845">
    <property type="entry name" value="A-D-PHexomutase_a/b/a-II"/>
</dbReference>
<evidence type="ECO:0000259" key="18">
    <source>
        <dbReference type="Pfam" id="PF02879"/>
    </source>
</evidence>
<dbReference type="RefSeq" id="WP_386061606.1">
    <property type="nucleotide sequence ID" value="NZ_JBHTKL010000005.1"/>
</dbReference>
<dbReference type="Gene3D" id="3.30.310.50">
    <property type="entry name" value="Alpha-D-phosphohexomutase, C-terminal domain"/>
    <property type="match status" value="1"/>
</dbReference>
<feature type="domain" description="Alpha-D-phosphohexomutase C-terminal" evidence="16">
    <location>
        <begin position="518"/>
        <end position="552"/>
    </location>
</feature>
<keyword evidence="10 15" id="KW-0460">Magnesium</keyword>
<dbReference type="Pfam" id="PF02879">
    <property type="entry name" value="PGM_PMM_II"/>
    <property type="match status" value="1"/>
</dbReference>
<keyword evidence="21" id="KW-1185">Reference proteome</keyword>
<comment type="pathway">
    <text evidence="4">Lipid metabolism.</text>
</comment>
<dbReference type="InterPro" id="IPR005841">
    <property type="entry name" value="Alpha-D-phosphohexomutase_SF"/>
</dbReference>
<comment type="caution">
    <text evidence="20">The sequence shown here is derived from an EMBL/GenBank/DDBJ whole genome shotgun (WGS) entry which is preliminary data.</text>
</comment>
<feature type="domain" description="Alpha-D-phosphohexomutase alpha/beta/alpha" evidence="19">
    <location>
        <begin position="327"/>
        <end position="450"/>
    </location>
</feature>
<dbReference type="Gene3D" id="3.40.120.10">
    <property type="entry name" value="Alpha-D-Glucose-1,6-Bisphosphate, subunit A, domain 3"/>
    <property type="match status" value="3"/>
</dbReference>
<protein>
    <recommendedName>
        <fullName evidence="12">Phosphoglucomutase</fullName>
        <ecNumber evidence="6">5.4.2.2</ecNumber>
    </recommendedName>
    <alternativeName>
        <fullName evidence="14">Alpha-phosphoglucomutase</fullName>
    </alternativeName>
    <alternativeName>
        <fullName evidence="13">Glucose phosphomutase</fullName>
    </alternativeName>
</protein>
<gene>
    <name evidence="20" type="ORF">ACFQ2J_13950</name>
</gene>
<evidence type="ECO:0000256" key="12">
    <source>
        <dbReference type="ARBA" id="ARBA00039995"/>
    </source>
</evidence>
<evidence type="ECO:0000256" key="8">
    <source>
        <dbReference type="ARBA" id="ARBA00022553"/>
    </source>
</evidence>
<feature type="domain" description="Alpha-D-phosphohexomutase alpha/beta/alpha" evidence="18">
    <location>
        <begin position="210"/>
        <end position="314"/>
    </location>
</feature>
<evidence type="ECO:0000256" key="1">
    <source>
        <dbReference type="ARBA" id="ARBA00000443"/>
    </source>
</evidence>
<name>A0ABW3L369_9BACI</name>
<keyword evidence="9 15" id="KW-0479">Metal-binding</keyword>
<dbReference type="Pfam" id="PF00408">
    <property type="entry name" value="PGM_PMM_IV"/>
    <property type="match status" value="1"/>
</dbReference>
<keyword evidence="11 20" id="KW-0413">Isomerase</keyword>
<evidence type="ECO:0000256" key="2">
    <source>
        <dbReference type="ARBA" id="ARBA00001946"/>
    </source>
</evidence>
<dbReference type="SUPFAM" id="SSF55957">
    <property type="entry name" value="Phosphoglucomutase, C-terminal domain"/>
    <property type="match status" value="1"/>
</dbReference>
<feature type="domain" description="Alpha-D-phosphohexomutase alpha/beta/alpha" evidence="17">
    <location>
        <begin position="43"/>
        <end position="181"/>
    </location>
</feature>
<dbReference type="Pfam" id="PF02878">
    <property type="entry name" value="PGM_PMM_I"/>
    <property type="match status" value="1"/>
</dbReference>
<dbReference type="CDD" id="cd05799">
    <property type="entry name" value="PGM2"/>
    <property type="match status" value="1"/>
</dbReference>
<evidence type="ECO:0000259" key="17">
    <source>
        <dbReference type="Pfam" id="PF02878"/>
    </source>
</evidence>
<dbReference type="Proteomes" id="UP001596990">
    <property type="component" value="Unassembled WGS sequence"/>
</dbReference>
<dbReference type="EMBL" id="JBHTKL010000005">
    <property type="protein sequence ID" value="MFD1020287.1"/>
    <property type="molecule type" value="Genomic_DNA"/>
</dbReference>
<proteinExistence type="inferred from homology"/>
<accession>A0ABW3L369</accession>
<evidence type="ECO:0000313" key="21">
    <source>
        <dbReference type="Proteomes" id="UP001596990"/>
    </source>
</evidence>
<dbReference type="InterPro" id="IPR016066">
    <property type="entry name" value="A-D-PHexomutase_CS"/>
</dbReference>
<comment type="cofactor">
    <cofactor evidence="2">
        <name>Mg(2+)</name>
        <dbReference type="ChEBI" id="CHEBI:18420"/>
    </cofactor>
</comment>
<dbReference type="PANTHER" id="PTHR45745">
    <property type="entry name" value="PHOSPHOMANNOMUTASE 45A"/>
    <property type="match status" value="1"/>
</dbReference>